<dbReference type="InterPro" id="IPR019559">
    <property type="entry name" value="Cullin_neddylation_domain"/>
</dbReference>
<evidence type="ECO:0000256" key="2">
    <source>
        <dbReference type="ARBA" id="ARBA00022499"/>
    </source>
</evidence>
<dbReference type="Gene3D" id="3.30.230.130">
    <property type="entry name" value="Cullin, Chain C, Domain 2"/>
    <property type="match status" value="1"/>
</dbReference>
<sequence>MMFLNKRRVSFGTMFNDLQPSLDAIYQCTEPQPISGVHMIQAIYDMCTARPQPFTLPLFTALAHYIEERAHHSLMEIVNSDSPLQTYAQQWSQYSVASQYLDAMCGYLNKRLQKITDASNSTSSPHTLQSILDPASSTTTYHVGMASSPNPVNENSFSPEPCSEYATYGDRSMVAGRRTHYIADVLTLTRFAWRVHVLDAIRDGWENLLINHAFEIVTRVRKGVTADYSLVRNFVESLCIIDPLGVSSQSWYVVEFKTPYLVRLAHYCQRRSQELFESLDITAFMEQTITLLNQEITNGERFCHSSTLPDIVSACERSLLGPFATQLRTVFTAAITTERRHQCALAYTLLSRMPTEIGPVVTVYEQHVVDCGRELRRECSTTDFPALRTLVSQLIILHEKHTHMVQTTFQGDQAFFDALDKAFHAIVNEYRNGTTTNPNSDSPASSSSGSSGVKVAKAFYAPELLARYCDGAILRRSARVVLQTKDLVQRINQVTNLFKYIDDKDIFQKIYARLLARRLIFAQSASLDTEAMVISRLKSICGIEYTSKLQQMLTDVTTSEALNDAYQHQAAIEPTTVDPQDRVPIRVMMLTARAWPLDGQQHPTFRLPTELTASLQSITEFYHSQHSGRRIQWLWPYSRAVVKLGYLDKRYEVNLSLFQLAILLQFQTIDRCTVSNLLEATQLTWQELNHALGGLTTVGLLKGPPTNAEFSKTTMIHLNSEYSSRRQKVKIPMASLPDNSSEVETDTKTIQEDRRLYLQSVMVRIMKTRKRLTHAELVQDVVRAAKARFQPSVPLIKKCIEHLLGKEYIERDIHNRDVYLYVV</sequence>
<comment type="caution">
    <text evidence="7">The sequence shown here is derived from an EMBL/GenBank/DDBJ whole genome shotgun (WGS) entry which is preliminary data.</text>
</comment>
<dbReference type="InterPro" id="IPR036390">
    <property type="entry name" value="WH_DNA-bd_sf"/>
</dbReference>
<evidence type="ECO:0000259" key="6">
    <source>
        <dbReference type="PROSITE" id="PS50069"/>
    </source>
</evidence>
<gene>
    <name evidence="7" type="ORF">IWQ62_002877</name>
</gene>
<dbReference type="Proteomes" id="UP001150925">
    <property type="component" value="Unassembled WGS sequence"/>
</dbReference>
<dbReference type="SUPFAM" id="SSF74788">
    <property type="entry name" value="Cullin repeat-like"/>
    <property type="match status" value="1"/>
</dbReference>
<dbReference type="FunFam" id="1.20.1310.10:FF:000055">
    <property type="entry name" value="Cullin family protein"/>
    <property type="match status" value="1"/>
</dbReference>
<evidence type="ECO:0000256" key="1">
    <source>
        <dbReference type="ARBA" id="ARBA00006019"/>
    </source>
</evidence>
<dbReference type="EMBL" id="JANBPY010000677">
    <property type="protein sequence ID" value="KAJ1964640.1"/>
    <property type="molecule type" value="Genomic_DNA"/>
</dbReference>
<evidence type="ECO:0000313" key="7">
    <source>
        <dbReference type="EMBL" id="KAJ1964640.1"/>
    </source>
</evidence>
<dbReference type="InterPro" id="IPR059120">
    <property type="entry name" value="Cullin-like_AB"/>
</dbReference>
<dbReference type="SMART" id="SM00182">
    <property type="entry name" value="CULLIN"/>
    <property type="match status" value="1"/>
</dbReference>
<dbReference type="InterPro" id="IPR016158">
    <property type="entry name" value="Cullin_homology"/>
</dbReference>
<dbReference type="Gene3D" id="1.20.1310.10">
    <property type="entry name" value="Cullin Repeats"/>
    <property type="match status" value="4"/>
</dbReference>
<dbReference type="Pfam" id="PF26557">
    <property type="entry name" value="Cullin_AB"/>
    <property type="match status" value="1"/>
</dbReference>
<dbReference type="InterPro" id="IPR045093">
    <property type="entry name" value="Cullin"/>
</dbReference>
<accession>A0A9W8E6S2</accession>
<protein>
    <recommendedName>
        <fullName evidence="6">Cullin family profile domain-containing protein</fullName>
    </recommendedName>
</protein>
<dbReference type="PANTHER" id="PTHR11932">
    <property type="entry name" value="CULLIN"/>
    <property type="match status" value="1"/>
</dbReference>
<dbReference type="Gene3D" id="1.10.10.10">
    <property type="entry name" value="Winged helix-like DNA-binding domain superfamily/Winged helix DNA-binding domain"/>
    <property type="match status" value="1"/>
</dbReference>
<dbReference type="AlphaFoldDB" id="A0A9W8E6S2"/>
<evidence type="ECO:0000256" key="5">
    <source>
        <dbReference type="RuleBase" id="RU003829"/>
    </source>
</evidence>
<keyword evidence="8" id="KW-1185">Reference proteome</keyword>
<dbReference type="InterPro" id="IPR016159">
    <property type="entry name" value="Cullin_repeat-like_dom_sf"/>
</dbReference>
<dbReference type="SMART" id="SM00884">
    <property type="entry name" value="Cullin_Nedd8"/>
    <property type="match status" value="1"/>
</dbReference>
<evidence type="ECO:0000313" key="8">
    <source>
        <dbReference type="Proteomes" id="UP001150925"/>
    </source>
</evidence>
<dbReference type="InterPro" id="IPR001373">
    <property type="entry name" value="Cullin_N"/>
</dbReference>
<dbReference type="OrthoDB" id="27073at2759"/>
<reference evidence="7" key="1">
    <citation type="submission" date="2022-07" db="EMBL/GenBank/DDBJ databases">
        <title>Phylogenomic reconstructions and comparative analyses of Kickxellomycotina fungi.</title>
        <authorList>
            <person name="Reynolds N.K."/>
            <person name="Stajich J.E."/>
            <person name="Barry K."/>
            <person name="Grigoriev I.V."/>
            <person name="Crous P."/>
            <person name="Smith M.E."/>
        </authorList>
    </citation>
    <scope>NUCLEOTIDE SEQUENCE</scope>
    <source>
        <strain evidence="7">RSA 1196</strain>
    </source>
</reference>
<dbReference type="FunFam" id="1.10.10.10:FF:000014">
    <property type="entry name" value="Cullin 1"/>
    <property type="match status" value="1"/>
</dbReference>
<dbReference type="SUPFAM" id="SSF46785">
    <property type="entry name" value="Winged helix' DNA-binding domain"/>
    <property type="match status" value="1"/>
</dbReference>
<keyword evidence="2" id="KW-1017">Isopeptide bond</keyword>
<feature type="domain" description="Cullin family profile" evidence="6">
    <location>
        <begin position="460"/>
        <end position="696"/>
    </location>
</feature>
<dbReference type="GO" id="GO:0031625">
    <property type="term" value="F:ubiquitin protein ligase binding"/>
    <property type="evidence" value="ECO:0007669"/>
    <property type="project" value="InterPro"/>
</dbReference>
<dbReference type="SUPFAM" id="SSF75632">
    <property type="entry name" value="Cullin homology domain"/>
    <property type="match status" value="1"/>
</dbReference>
<keyword evidence="3" id="KW-0832">Ubl conjugation</keyword>
<dbReference type="InterPro" id="IPR036317">
    <property type="entry name" value="Cullin_homology_sf"/>
</dbReference>
<comment type="similarity">
    <text evidence="1 4 5">Belongs to the cullin family.</text>
</comment>
<dbReference type="GO" id="GO:0006511">
    <property type="term" value="P:ubiquitin-dependent protein catabolic process"/>
    <property type="evidence" value="ECO:0007669"/>
    <property type="project" value="InterPro"/>
</dbReference>
<evidence type="ECO:0000256" key="4">
    <source>
        <dbReference type="PROSITE-ProRule" id="PRU00330"/>
    </source>
</evidence>
<dbReference type="Pfam" id="PF10557">
    <property type="entry name" value="Cullin_Nedd8"/>
    <property type="match status" value="1"/>
</dbReference>
<dbReference type="InterPro" id="IPR036388">
    <property type="entry name" value="WH-like_DNA-bd_sf"/>
</dbReference>
<name>A0A9W8E6S2_9FUNG</name>
<evidence type="ECO:0000256" key="3">
    <source>
        <dbReference type="ARBA" id="ARBA00022843"/>
    </source>
</evidence>
<dbReference type="PROSITE" id="PS50069">
    <property type="entry name" value="CULLIN_2"/>
    <property type="match status" value="1"/>
</dbReference>
<dbReference type="Pfam" id="PF00888">
    <property type="entry name" value="Cullin"/>
    <property type="match status" value="1"/>
</dbReference>
<proteinExistence type="inferred from homology"/>
<organism evidence="7 8">
    <name type="scientific">Dispira parvispora</name>
    <dbReference type="NCBI Taxonomy" id="1520584"/>
    <lineage>
        <taxon>Eukaryota</taxon>
        <taxon>Fungi</taxon>
        <taxon>Fungi incertae sedis</taxon>
        <taxon>Zoopagomycota</taxon>
        <taxon>Kickxellomycotina</taxon>
        <taxon>Dimargaritomycetes</taxon>
        <taxon>Dimargaritales</taxon>
        <taxon>Dimargaritaceae</taxon>
        <taxon>Dispira</taxon>
    </lineage>
</organism>